<accession>A0ABV5YS48</accession>
<feature type="chain" id="PRO_5046790650" evidence="1">
    <location>
        <begin position="33"/>
        <end position="138"/>
    </location>
</feature>
<evidence type="ECO:0000313" key="2">
    <source>
        <dbReference type="EMBL" id="MFB9837879.1"/>
    </source>
</evidence>
<evidence type="ECO:0000313" key="3">
    <source>
        <dbReference type="Proteomes" id="UP001589627"/>
    </source>
</evidence>
<comment type="caution">
    <text evidence="2">The sequence shown here is derived from an EMBL/GenBank/DDBJ whole genome shotgun (WGS) entry which is preliminary data.</text>
</comment>
<feature type="signal peptide" evidence="1">
    <location>
        <begin position="1"/>
        <end position="32"/>
    </location>
</feature>
<dbReference type="EMBL" id="JBHLZP010000436">
    <property type="protein sequence ID" value="MFB9837879.1"/>
    <property type="molecule type" value="Genomic_DNA"/>
</dbReference>
<dbReference type="Proteomes" id="UP001589627">
    <property type="component" value="Unassembled WGS sequence"/>
</dbReference>
<dbReference type="RefSeq" id="WP_378210815.1">
    <property type="nucleotide sequence ID" value="NZ_JBHLZP010000436.1"/>
</dbReference>
<proteinExistence type="predicted"/>
<sequence length="138" mass="14362">MKPSFRRVGAVTGTVAATAGAMLIVSSGQNHASASTIPAGHLQICAQGDYTAYITQRPAPIPGSNMTTTGISSRAVAPSQCWMQPVNTSGQWAQVDVFGIRPDGSQFSLGSQWYNSSVSGLGIGAEGQLSTGPYVWVW</sequence>
<reference evidence="2 3" key="1">
    <citation type="submission" date="2024-09" db="EMBL/GenBank/DDBJ databases">
        <authorList>
            <person name="Sun Q."/>
            <person name="Mori K."/>
        </authorList>
    </citation>
    <scope>NUCLEOTIDE SEQUENCE [LARGE SCALE GENOMIC DNA]</scope>
    <source>
        <strain evidence="2 3">TBRC 0563</strain>
    </source>
</reference>
<keyword evidence="3" id="KW-1185">Reference proteome</keyword>
<keyword evidence="1" id="KW-0732">Signal</keyword>
<protein>
    <submittedName>
        <fullName evidence="2">Uncharacterized protein</fullName>
    </submittedName>
</protein>
<organism evidence="2 3">
    <name type="scientific">Actinoallomurus acaciae</name>
    <dbReference type="NCBI Taxonomy" id="502577"/>
    <lineage>
        <taxon>Bacteria</taxon>
        <taxon>Bacillati</taxon>
        <taxon>Actinomycetota</taxon>
        <taxon>Actinomycetes</taxon>
        <taxon>Streptosporangiales</taxon>
        <taxon>Thermomonosporaceae</taxon>
        <taxon>Actinoallomurus</taxon>
    </lineage>
</organism>
<name>A0ABV5YS48_9ACTN</name>
<gene>
    <name evidence="2" type="ORF">ACFFNX_37525</name>
</gene>
<evidence type="ECO:0000256" key="1">
    <source>
        <dbReference type="SAM" id="SignalP"/>
    </source>
</evidence>